<keyword evidence="5" id="KW-0143">Chaperone</keyword>
<dbReference type="RefSeq" id="WP_135803906.1">
    <property type="nucleotide sequence ID" value="NZ_SRPF01000004.1"/>
</dbReference>
<dbReference type="PANTHER" id="PTHR12763:SF28">
    <property type="entry name" value="GEO10507P1-RELATED"/>
    <property type="match status" value="1"/>
</dbReference>
<comment type="subcellular location">
    <subcellularLocation>
        <location evidence="1">Membrane</location>
        <topology evidence="1">Single-pass membrane protein</topology>
    </subcellularLocation>
</comment>
<dbReference type="GO" id="GO:0016020">
    <property type="term" value="C:membrane"/>
    <property type="evidence" value="ECO:0007669"/>
    <property type="project" value="UniProtKB-SubCell"/>
</dbReference>
<evidence type="ECO:0000256" key="6">
    <source>
        <dbReference type="ARBA" id="ARBA00038105"/>
    </source>
</evidence>
<keyword evidence="11" id="KW-1185">Reference proteome</keyword>
<dbReference type="CDD" id="cd06257">
    <property type="entry name" value="DnaJ"/>
    <property type="match status" value="1"/>
</dbReference>
<dbReference type="InterPro" id="IPR036869">
    <property type="entry name" value="J_dom_sf"/>
</dbReference>
<dbReference type="SUPFAM" id="SSF46565">
    <property type="entry name" value="Chaperone J-domain"/>
    <property type="match status" value="1"/>
</dbReference>
<dbReference type="PANTHER" id="PTHR12763">
    <property type="match status" value="1"/>
</dbReference>
<evidence type="ECO:0000256" key="5">
    <source>
        <dbReference type="ARBA" id="ARBA00023186"/>
    </source>
</evidence>
<comment type="caution">
    <text evidence="10">The sequence shown here is derived from an EMBL/GenBank/DDBJ whole genome shotgun (WGS) entry which is preliminary data.</text>
</comment>
<dbReference type="OrthoDB" id="9811070at2"/>
<evidence type="ECO:0000313" key="10">
    <source>
        <dbReference type="EMBL" id="TGN38680.1"/>
    </source>
</evidence>
<keyword evidence="4 8" id="KW-0472">Membrane</keyword>
<sequence length="177" mass="18849">MHWILGIALTIAVFVILKQWGALSAAKKKEAAWKAALVIGGALLLFMVLTGRVHVLTAAVAALLPLLRKLPVLLKFWPMVQRMTGQKGADSDAQPGSQNHGDDAGSAGRSAASTGSMGLNEACDTLGVKPSASREEIIAAHRRLIQKMHPDRGGNDYLAAKINEAKSVLLKHCQPDE</sequence>
<feature type="compositionally biased region" description="Low complexity" evidence="7">
    <location>
        <begin position="104"/>
        <end position="114"/>
    </location>
</feature>
<keyword evidence="2 8" id="KW-0812">Transmembrane</keyword>
<accession>A0A4Z1BVN7</accession>
<evidence type="ECO:0000256" key="3">
    <source>
        <dbReference type="ARBA" id="ARBA00022989"/>
    </source>
</evidence>
<evidence type="ECO:0000256" key="4">
    <source>
        <dbReference type="ARBA" id="ARBA00023136"/>
    </source>
</evidence>
<dbReference type="Proteomes" id="UP000298325">
    <property type="component" value="Unassembled WGS sequence"/>
</dbReference>
<dbReference type="EMBL" id="SRPF01000004">
    <property type="protein sequence ID" value="TGN38680.1"/>
    <property type="molecule type" value="Genomic_DNA"/>
</dbReference>
<comment type="similarity">
    <text evidence="6">Belongs to the TIM14 family.</text>
</comment>
<evidence type="ECO:0000256" key="8">
    <source>
        <dbReference type="SAM" id="Phobius"/>
    </source>
</evidence>
<name>A0A4Z1BVN7_9GAMM</name>
<protein>
    <submittedName>
        <fullName evidence="10">Molecular chaperone DnaJ</fullName>
    </submittedName>
</protein>
<feature type="domain" description="J" evidence="9">
    <location>
        <begin position="121"/>
        <end position="174"/>
    </location>
</feature>
<dbReference type="Gene3D" id="1.10.287.110">
    <property type="entry name" value="DnaJ domain"/>
    <property type="match status" value="1"/>
</dbReference>
<keyword evidence="3 8" id="KW-1133">Transmembrane helix</keyword>
<organism evidence="10 11">
    <name type="scientific">Marinobacter confluentis</name>
    <dbReference type="NCBI Taxonomy" id="1697557"/>
    <lineage>
        <taxon>Bacteria</taxon>
        <taxon>Pseudomonadati</taxon>
        <taxon>Pseudomonadota</taxon>
        <taxon>Gammaproteobacteria</taxon>
        <taxon>Pseudomonadales</taxon>
        <taxon>Marinobacteraceae</taxon>
        <taxon>Marinobacter</taxon>
    </lineage>
</organism>
<dbReference type="PROSITE" id="PS50076">
    <property type="entry name" value="DNAJ_2"/>
    <property type="match status" value="1"/>
</dbReference>
<evidence type="ECO:0000313" key="11">
    <source>
        <dbReference type="Proteomes" id="UP000298325"/>
    </source>
</evidence>
<gene>
    <name evidence="10" type="ORF">E5Q11_13115</name>
</gene>
<dbReference type="SMART" id="SM00271">
    <property type="entry name" value="DnaJ"/>
    <property type="match status" value="1"/>
</dbReference>
<dbReference type="InterPro" id="IPR001623">
    <property type="entry name" value="DnaJ_domain"/>
</dbReference>
<feature type="region of interest" description="Disordered" evidence="7">
    <location>
        <begin position="87"/>
        <end position="114"/>
    </location>
</feature>
<reference evidence="10 11" key="1">
    <citation type="submission" date="2019-04" db="EMBL/GenBank/DDBJ databases">
        <authorList>
            <person name="Park S."/>
            <person name="Yoon J.-H."/>
        </authorList>
    </citation>
    <scope>NUCLEOTIDE SEQUENCE [LARGE SCALE GENOMIC DNA]</scope>
    <source>
        <strain evidence="10 11">HJM-18</strain>
    </source>
</reference>
<evidence type="ECO:0000256" key="2">
    <source>
        <dbReference type="ARBA" id="ARBA00022692"/>
    </source>
</evidence>
<evidence type="ECO:0000259" key="9">
    <source>
        <dbReference type="PROSITE" id="PS50076"/>
    </source>
</evidence>
<proteinExistence type="inferred from homology"/>
<dbReference type="Pfam" id="PF00226">
    <property type="entry name" value="DnaJ"/>
    <property type="match status" value="1"/>
</dbReference>
<dbReference type="AlphaFoldDB" id="A0A4Z1BVN7"/>
<evidence type="ECO:0000256" key="1">
    <source>
        <dbReference type="ARBA" id="ARBA00004167"/>
    </source>
</evidence>
<feature type="transmembrane region" description="Helical" evidence="8">
    <location>
        <begin position="35"/>
        <end position="67"/>
    </location>
</feature>
<evidence type="ECO:0000256" key="7">
    <source>
        <dbReference type="SAM" id="MobiDB-lite"/>
    </source>
</evidence>